<sequence>MLLSSVSAQFDAVTEPLAKSGMIGGEALDQHQLLSYELALAASELLAARTLLESPSAVEERLEYPAFAEAKLLVAPPMADNWPARRACAGWDMEQETPVANLWNVGDSVKSYGDGGTQTCADAGRMAAEKAVTSLASFGIADMRDAI</sequence>
<evidence type="ECO:0008006" key="3">
    <source>
        <dbReference type="Google" id="ProtNLM"/>
    </source>
</evidence>
<accession>N1MNC0</accession>
<name>N1MNC0_9SPHN</name>
<dbReference type="AlphaFoldDB" id="N1MNC0"/>
<gene>
    <name evidence="1" type="ORF">EBBID32_30550</name>
</gene>
<dbReference type="InterPro" id="IPR036188">
    <property type="entry name" value="FAD/NAD-bd_sf"/>
</dbReference>
<protein>
    <recommendedName>
        <fullName evidence="3">Amine oxidase domain-containing protein</fullName>
    </recommendedName>
</protein>
<comment type="caution">
    <text evidence="1">The sequence shown here is derived from an EMBL/GenBank/DDBJ whole genome shotgun (WGS) entry which is preliminary data.</text>
</comment>
<dbReference type="Gene3D" id="3.90.660.50">
    <property type="match status" value="1"/>
</dbReference>
<dbReference type="Gene3D" id="3.50.50.60">
    <property type="entry name" value="FAD/NAD(P)-binding domain"/>
    <property type="match status" value="1"/>
</dbReference>
<organism evidence="1 2">
    <name type="scientific">Sphingobium indicum BiD32</name>
    <dbReference type="NCBI Taxonomy" id="1301087"/>
    <lineage>
        <taxon>Bacteria</taxon>
        <taxon>Pseudomonadati</taxon>
        <taxon>Pseudomonadota</taxon>
        <taxon>Alphaproteobacteria</taxon>
        <taxon>Sphingomonadales</taxon>
        <taxon>Sphingomonadaceae</taxon>
        <taxon>Sphingobium</taxon>
    </lineage>
</organism>
<dbReference type="Proteomes" id="UP000013201">
    <property type="component" value="Unassembled WGS sequence"/>
</dbReference>
<proteinExistence type="predicted"/>
<keyword evidence="2" id="KW-1185">Reference proteome</keyword>
<reference evidence="1 2" key="1">
    <citation type="submission" date="2013-03" db="EMBL/GenBank/DDBJ databases">
        <authorList>
            <person name="Le V."/>
        </authorList>
    </citation>
    <scope>NUCLEOTIDE SEQUENCE [LARGE SCALE GENOMIC DNA]</scope>
    <source>
        <strain evidence="1 2">BiD32</strain>
    </source>
</reference>
<reference evidence="2" key="2">
    <citation type="submission" date="2013-04" db="EMBL/GenBank/DDBJ databases">
        <title>Bisphenol A degrading Sphingobium sp. strain BiD32.</title>
        <authorList>
            <person name="Nielsen J.L."/>
            <person name="Zhou N.A."/>
            <person name="Kjeldal H."/>
        </authorList>
    </citation>
    <scope>NUCLEOTIDE SEQUENCE [LARGE SCALE GENOMIC DNA]</scope>
    <source>
        <strain evidence="2">BiD32</strain>
    </source>
</reference>
<evidence type="ECO:0000313" key="2">
    <source>
        <dbReference type="Proteomes" id="UP000013201"/>
    </source>
</evidence>
<evidence type="ECO:0000313" key="1">
    <source>
        <dbReference type="EMBL" id="CCW18700.1"/>
    </source>
</evidence>
<dbReference type="EMBL" id="CAVK010000147">
    <property type="protein sequence ID" value="CCW18700.1"/>
    <property type="molecule type" value="Genomic_DNA"/>
</dbReference>